<gene>
    <name evidence="4" type="ORF">KDL01_06355</name>
</gene>
<dbReference type="RefSeq" id="WP_212527399.1">
    <property type="nucleotide sequence ID" value="NZ_JAGSOG010000018.1"/>
</dbReference>
<evidence type="ECO:0000256" key="2">
    <source>
        <dbReference type="RuleBase" id="RU003749"/>
    </source>
</evidence>
<keyword evidence="5" id="KW-1185">Reference proteome</keyword>
<dbReference type="EMBL" id="JAGSOG010000018">
    <property type="protein sequence ID" value="MBR7832875.1"/>
    <property type="molecule type" value="Genomic_DNA"/>
</dbReference>
<dbReference type="InterPro" id="IPR003658">
    <property type="entry name" value="Anti-sigma_ant"/>
</dbReference>
<evidence type="ECO:0000313" key="4">
    <source>
        <dbReference type="EMBL" id="MBR7832875.1"/>
    </source>
</evidence>
<dbReference type="Gene3D" id="3.30.750.24">
    <property type="entry name" value="STAS domain"/>
    <property type="match status" value="1"/>
</dbReference>
<dbReference type="Pfam" id="PF01740">
    <property type="entry name" value="STAS"/>
    <property type="match status" value="1"/>
</dbReference>
<dbReference type="AlphaFoldDB" id="A0A941ILD4"/>
<comment type="caution">
    <text evidence="4">The sequence shown here is derived from an EMBL/GenBank/DDBJ whole genome shotgun (WGS) entry which is preliminary data.</text>
</comment>
<proteinExistence type="inferred from homology"/>
<evidence type="ECO:0000313" key="5">
    <source>
        <dbReference type="Proteomes" id="UP000675781"/>
    </source>
</evidence>
<evidence type="ECO:0000259" key="3">
    <source>
        <dbReference type="PROSITE" id="PS50801"/>
    </source>
</evidence>
<dbReference type="SUPFAM" id="SSF52091">
    <property type="entry name" value="SpoIIaa-like"/>
    <property type="match status" value="1"/>
</dbReference>
<comment type="similarity">
    <text evidence="1 2">Belongs to the anti-sigma-factor antagonist family.</text>
</comment>
<dbReference type="InterPro" id="IPR002645">
    <property type="entry name" value="STAS_dom"/>
</dbReference>
<dbReference type="GO" id="GO:0043856">
    <property type="term" value="F:anti-sigma factor antagonist activity"/>
    <property type="evidence" value="ECO:0007669"/>
    <property type="project" value="InterPro"/>
</dbReference>
<dbReference type="InterPro" id="IPR036513">
    <property type="entry name" value="STAS_dom_sf"/>
</dbReference>
<name>A0A941ILD4_9ACTN</name>
<dbReference type="CDD" id="cd07043">
    <property type="entry name" value="STAS_anti-anti-sigma_factors"/>
    <property type="match status" value="1"/>
</dbReference>
<dbReference type="PANTHER" id="PTHR33495:SF2">
    <property type="entry name" value="ANTI-SIGMA FACTOR ANTAGONIST TM_1081-RELATED"/>
    <property type="match status" value="1"/>
</dbReference>
<dbReference type="PANTHER" id="PTHR33495">
    <property type="entry name" value="ANTI-SIGMA FACTOR ANTAGONIST TM_1081-RELATED-RELATED"/>
    <property type="match status" value="1"/>
</dbReference>
<dbReference type="Proteomes" id="UP000675781">
    <property type="component" value="Unassembled WGS sequence"/>
</dbReference>
<organism evidence="4 5">
    <name type="scientific">Actinospica durhamensis</name>
    <dbReference type="NCBI Taxonomy" id="1508375"/>
    <lineage>
        <taxon>Bacteria</taxon>
        <taxon>Bacillati</taxon>
        <taxon>Actinomycetota</taxon>
        <taxon>Actinomycetes</taxon>
        <taxon>Catenulisporales</taxon>
        <taxon>Actinospicaceae</taxon>
        <taxon>Actinospica</taxon>
    </lineage>
</organism>
<protein>
    <recommendedName>
        <fullName evidence="2">Anti-sigma factor antagonist</fullName>
    </recommendedName>
</protein>
<dbReference type="PROSITE" id="PS50801">
    <property type="entry name" value="STAS"/>
    <property type="match status" value="1"/>
</dbReference>
<feature type="domain" description="STAS" evidence="3">
    <location>
        <begin position="20"/>
        <end position="115"/>
    </location>
</feature>
<accession>A0A941ILD4</accession>
<dbReference type="NCBIfam" id="TIGR00377">
    <property type="entry name" value="ant_ant_sig"/>
    <property type="match status" value="1"/>
</dbReference>
<evidence type="ECO:0000256" key="1">
    <source>
        <dbReference type="ARBA" id="ARBA00009013"/>
    </source>
</evidence>
<reference evidence="4" key="1">
    <citation type="submission" date="2021-04" db="EMBL/GenBank/DDBJ databases">
        <title>Genome based classification of Actinospica acidithermotolerans sp. nov., an actinobacterium isolated from an Indonesian hot spring.</title>
        <authorList>
            <person name="Kusuma A.B."/>
            <person name="Putra K.E."/>
            <person name="Nafisah S."/>
            <person name="Loh J."/>
            <person name="Nouioui I."/>
            <person name="Goodfellow M."/>
        </authorList>
    </citation>
    <scope>NUCLEOTIDE SEQUENCE</scope>
    <source>
        <strain evidence="4">CSCA 57</strain>
    </source>
</reference>
<sequence length="121" mass="12910">MSSAARIEETTGAREHAAELAMAGELDLLVAPELYQRGAHALEEHHSLILDLSEVTFCDSSGFNALIRLRRRAEEAGGHLLLAAPPRQVELLLALSGAQPLLPTYATVEEARAALARDSAG</sequence>